<dbReference type="EMBL" id="JAUJYO010000001">
    <property type="protein sequence ID" value="KAK1325661.1"/>
    <property type="molecule type" value="Genomic_DNA"/>
</dbReference>
<protein>
    <submittedName>
        <fullName evidence="2">Uncharacterized protein</fullName>
    </submittedName>
</protein>
<gene>
    <name evidence="2" type="ORF">QJS10_CPA01g00264</name>
</gene>
<dbReference type="AlphaFoldDB" id="A0AAV9FJ87"/>
<proteinExistence type="predicted"/>
<name>A0AAV9FJ87_ACOCL</name>
<sequence length="86" mass="9597">MNRASRIQVGRPLRVRDLPGFAKSDSTALYDFVSLSSSGVIWYTFQELEPTWITRVRDEFKLQSQSFPSVPSTNSPQTSSPTASSP</sequence>
<reference evidence="2" key="2">
    <citation type="submission" date="2023-06" db="EMBL/GenBank/DDBJ databases">
        <authorList>
            <person name="Ma L."/>
            <person name="Liu K.-W."/>
            <person name="Li Z."/>
            <person name="Hsiao Y.-Y."/>
            <person name="Qi Y."/>
            <person name="Fu T."/>
            <person name="Tang G."/>
            <person name="Zhang D."/>
            <person name="Sun W.-H."/>
            <person name="Liu D.-K."/>
            <person name="Li Y."/>
            <person name="Chen G.-Z."/>
            <person name="Liu X.-D."/>
            <person name="Liao X.-Y."/>
            <person name="Jiang Y.-T."/>
            <person name="Yu X."/>
            <person name="Hao Y."/>
            <person name="Huang J."/>
            <person name="Zhao X.-W."/>
            <person name="Ke S."/>
            <person name="Chen Y.-Y."/>
            <person name="Wu W.-L."/>
            <person name="Hsu J.-L."/>
            <person name="Lin Y.-F."/>
            <person name="Huang M.-D."/>
            <person name="Li C.-Y."/>
            <person name="Huang L."/>
            <person name="Wang Z.-W."/>
            <person name="Zhao X."/>
            <person name="Zhong W.-Y."/>
            <person name="Peng D.-H."/>
            <person name="Ahmad S."/>
            <person name="Lan S."/>
            <person name="Zhang J.-S."/>
            <person name="Tsai W.-C."/>
            <person name="Van De Peer Y."/>
            <person name="Liu Z.-J."/>
        </authorList>
    </citation>
    <scope>NUCLEOTIDE SEQUENCE</scope>
    <source>
        <strain evidence="2">CP</strain>
        <tissue evidence="2">Leaves</tissue>
    </source>
</reference>
<accession>A0AAV9FJ87</accession>
<evidence type="ECO:0000313" key="3">
    <source>
        <dbReference type="Proteomes" id="UP001180020"/>
    </source>
</evidence>
<dbReference type="Gene3D" id="3.40.50.2000">
    <property type="entry name" value="Glycogen Phosphorylase B"/>
    <property type="match status" value="1"/>
</dbReference>
<keyword evidence="3" id="KW-1185">Reference proteome</keyword>
<dbReference type="Proteomes" id="UP001180020">
    <property type="component" value="Unassembled WGS sequence"/>
</dbReference>
<evidence type="ECO:0000256" key="1">
    <source>
        <dbReference type="SAM" id="MobiDB-lite"/>
    </source>
</evidence>
<comment type="caution">
    <text evidence="2">The sequence shown here is derived from an EMBL/GenBank/DDBJ whole genome shotgun (WGS) entry which is preliminary data.</text>
</comment>
<organism evidence="2 3">
    <name type="scientific">Acorus calamus</name>
    <name type="common">Sweet flag</name>
    <dbReference type="NCBI Taxonomy" id="4465"/>
    <lineage>
        <taxon>Eukaryota</taxon>
        <taxon>Viridiplantae</taxon>
        <taxon>Streptophyta</taxon>
        <taxon>Embryophyta</taxon>
        <taxon>Tracheophyta</taxon>
        <taxon>Spermatophyta</taxon>
        <taxon>Magnoliopsida</taxon>
        <taxon>Liliopsida</taxon>
        <taxon>Acoraceae</taxon>
        <taxon>Acorus</taxon>
    </lineage>
</organism>
<feature type="compositionally biased region" description="Low complexity" evidence="1">
    <location>
        <begin position="68"/>
        <end position="86"/>
    </location>
</feature>
<reference evidence="2" key="1">
    <citation type="journal article" date="2023" name="Nat. Commun.">
        <title>Diploid and tetraploid genomes of Acorus and the evolution of monocots.</title>
        <authorList>
            <person name="Ma L."/>
            <person name="Liu K.W."/>
            <person name="Li Z."/>
            <person name="Hsiao Y.Y."/>
            <person name="Qi Y."/>
            <person name="Fu T."/>
            <person name="Tang G.D."/>
            <person name="Zhang D."/>
            <person name="Sun W.H."/>
            <person name="Liu D.K."/>
            <person name="Li Y."/>
            <person name="Chen G.Z."/>
            <person name="Liu X.D."/>
            <person name="Liao X.Y."/>
            <person name="Jiang Y.T."/>
            <person name="Yu X."/>
            <person name="Hao Y."/>
            <person name="Huang J."/>
            <person name="Zhao X.W."/>
            <person name="Ke S."/>
            <person name="Chen Y.Y."/>
            <person name="Wu W.L."/>
            <person name="Hsu J.L."/>
            <person name="Lin Y.F."/>
            <person name="Huang M.D."/>
            <person name="Li C.Y."/>
            <person name="Huang L."/>
            <person name="Wang Z.W."/>
            <person name="Zhao X."/>
            <person name="Zhong W.Y."/>
            <person name="Peng D.H."/>
            <person name="Ahmad S."/>
            <person name="Lan S."/>
            <person name="Zhang J.S."/>
            <person name="Tsai W.C."/>
            <person name="Van de Peer Y."/>
            <person name="Liu Z.J."/>
        </authorList>
    </citation>
    <scope>NUCLEOTIDE SEQUENCE</scope>
    <source>
        <strain evidence="2">CP</strain>
    </source>
</reference>
<evidence type="ECO:0000313" key="2">
    <source>
        <dbReference type="EMBL" id="KAK1325661.1"/>
    </source>
</evidence>
<feature type="region of interest" description="Disordered" evidence="1">
    <location>
        <begin position="64"/>
        <end position="86"/>
    </location>
</feature>